<feature type="non-terminal residue" evidence="1">
    <location>
        <position position="73"/>
    </location>
</feature>
<reference evidence="1" key="1">
    <citation type="journal article" date="2014" name="Front. Microbiol.">
        <title>High frequency of phylogenetically diverse reductive dehalogenase-homologous genes in deep subseafloor sedimentary metagenomes.</title>
        <authorList>
            <person name="Kawai M."/>
            <person name="Futagami T."/>
            <person name="Toyoda A."/>
            <person name="Takaki Y."/>
            <person name="Nishi S."/>
            <person name="Hori S."/>
            <person name="Arai W."/>
            <person name="Tsubouchi T."/>
            <person name="Morono Y."/>
            <person name="Uchiyama I."/>
            <person name="Ito T."/>
            <person name="Fujiyama A."/>
            <person name="Inagaki F."/>
            <person name="Takami H."/>
        </authorList>
    </citation>
    <scope>NUCLEOTIDE SEQUENCE</scope>
    <source>
        <strain evidence="1">Expedition CK06-06</strain>
    </source>
</reference>
<sequence>MTEKDEKDIKRDIQTAAINDLPKLLSRLAQFVETAVFPTAEGGIKYEGWERDVFAARCLIRDLKELRCDWEDK</sequence>
<organism evidence="1">
    <name type="scientific">marine sediment metagenome</name>
    <dbReference type="NCBI Taxonomy" id="412755"/>
    <lineage>
        <taxon>unclassified sequences</taxon>
        <taxon>metagenomes</taxon>
        <taxon>ecological metagenomes</taxon>
    </lineage>
</organism>
<gene>
    <name evidence="1" type="ORF">S01H4_48794</name>
</gene>
<evidence type="ECO:0000313" key="1">
    <source>
        <dbReference type="EMBL" id="GAG94199.1"/>
    </source>
</evidence>
<dbReference type="EMBL" id="BART01027530">
    <property type="protein sequence ID" value="GAG94199.1"/>
    <property type="molecule type" value="Genomic_DNA"/>
</dbReference>
<dbReference type="AlphaFoldDB" id="X1BE30"/>
<protein>
    <submittedName>
        <fullName evidence="1">Uncharacterized protein</fullName>
    </submittedName>
</protein>
<name>X1BE30_9ZZZZ</name>
<accession>X1BE30</accession>
<proteinExistence type="predicted"/>
<comment type="caution">
    <text evidence="1">The sequence shown here is derived from an EMBL/GenBank/DDBJ whole genome shotgun (WGS) entry which is preliminary data.</text>
</comment>